<organism evidence="2 3">
    <name type="scientific">Arctia plantaginis</name>
    <name type="common">Wood tiger moth</name>
    <name type="synonym">Phalaena plantaginis</name>
    <dbReference type="NCBI Taxonomy" id="874455"/>
    <lineage>
        <taxon>Eukaryota</taxon>
        <taxon>Metazoa</taxon>
        <taxon>Ecdysozoa</taxon>
        <taxon>Arthropoda</taxon>
        <taxon>Hexapoda</taxon>
        <taxon>Insecta</taxon>
        <taxon>Pterygota</taxon>
        <taxon>Neoptera</taxon>
        <taxon>Endopterygota</taxon>
        <taxon>Lepidoptera</taxon>
        <taxon>Glossata</taxon>
        <taxon>Ditrysia</taxon>
        <taxon>Noctuoidea</taxon>
        <taxon>Erebidae</taxon>
        <taxon>Arctiinae</taxon>
        <taxon>Arctia</taxon>
    </lineage>
</organism>
<accession>A0A8S0YVB9</accession>
<name>A0A8S0YVB9_ARCPL</name>
<gene>
    <name evidence="2" type="ORF">APLA_LOCUS1490</name>
</gene>
<keyword evidence="3" id="KW-1185">Reference proteome</keyword>
<proteinExistence type="predicted"/>
<dbReference type="OrthoDB" id="433512at2759"/>
<dbReference type="Proteomes" id="UP000494106">
    <property type="component" value="Unassembled WGS sequence"/>
</dbReference>
<feature type="compositionally biased region" description="Basic and acidic residues" evidence="1">
    <location>
        <begin position="1071"/>
        <end position="1086"/>
    </location>
</feature>
<feature type="region of interest" description="Disordered" evidence="1">
    <location>
        <begin position="1065"/>
        <end position="1092"/>
    </location>
</feature>
<feature type="compositionally biased region" description="Polar residues" evidence="1">
    <location>
        <begin position="389"/>
        <end position="402"/>
    </location>
</feature>
<evidence type="ECO:0000313" key="3">
    <source>
        <dbReference type="Proteomes" id="UP000494106"/>
    </source>
</evidence>
<sequence length="1147" mass="130678">MDNRAVIERIMRSLAYEVETNSNNEKIKERTNPSKLDELNVKIKVRKKEINQLYNRGFISNNQSEAQVVPQKVRIVTSDETIMSFDMFMEADEKVMTQKHRKPIFDRMKPGICLNARTDENNQPYMPESQGSPLSKSDEEVERPFKLYKNNYDTYRKSPKRIERTFLGTKCKPGGCLDPPFDEDTYSYEPPETAELRQHPGNTDIIDHQEKVLIDSKLYPKTPDKNKIQTKHTSISVDPVDDKVKKSGSIQNLSCMEPVKKTVIADPHKESEEGTYSYNPVLETSLTRDSYDIKISDHREDKSINSKLSPIAPHKSKRKSKDTSFSISPVNDDTDFIKKPVITYLPDDNKKALRTRISSQDKSKKSVDGSVNAFFVPPKGTKREFNDPVQRNSSKQLSYNPQSIKDKSEECLKLLALVEPLPIKTPSDHVSVGQSSPSEVIGDIKSNIEIKDAQLIEKKTSSKDTGKISNKPLNIPFQPNKELLDANTNDTESSNLISDIEKISVVPINDEISLPNRDNINEEVTSSKILPNEHSKIPIENATQPEKDHVTNHKPESNTNKEKINETFDKVESFIDQSPDKGKIMSTKDKIDMAIQRKYDEEQTVTIEKEPEIQNQMHNIKSPKIHTTSNVSDNIYQHFDLDNNIANITTAKDVDPLSFLEQKPKSGSNILETFEENADLNKNDMDTNFADENNTLDHIIQPIMNPLAKEIFEEPHEVSLFSDSKSQYSDLDNKITNFTNGEDIHLISVLEQKPESENNVLEIFEENADVNVNTMDSDIVDTFSDENKTLDDRTLQITKLKAEEVFEKQHKDSDVPDSMSEPFNLDNAMDSNTVDMLSDENKTSEDRRLQIKDPKPKEIFEQPQVAYPGGVSTLTIEQHNKVIDEEEQKANDIQAQAIDVKLSPSQILVTENSASDTLTQKQKIIDAFLDTHKKDMRDKDEDLSGGQAQDVTSVRLSDDSVVTSDLKTISLNLAFHTYLKNKNERIFKTILNDNDIYRYPNDSITVITSQIKVSSNENLPELNIPIDPMFNIAIKIKSNEQDQKPKHDFDTVLDKTKTKPINTFPASAKTLDTKPKSKSVEQRIRNQQDQNDTALHRTLTDIYEQELVPLQTMIRSLKTDIDSLAEQRTFLKTKVICSKKSFHRKRN</sequence>
<feature type="region of interest" description="Disordered" evidence="1">
    <location>
        <begin position="378"/>
        <end position="402"/>
    </location>
</feature>
<dbReference type="AlphaFoldDB" id="A0A8S0YVB9"/>
<evidence type="ECO:0000256" key="1">
    <source>
        <dbReference type="SAM" id="MobiDB-lite"/>
    </source>
</evidence>
<feature type="compositionally biased region" description="Polar residues" evidence="1">
    <location>
        <begin position="121"/>
        <end position="135"/>
    </location>
</feature>
<reference evidence="2 3" key="1">
    <citation type="submission" date="2020-04" db="EMBL/GenBank/DDBJ databases">
        <authorList>
            <person name="Wallbank WR R."/>
            <person name="Pardo Diaz C."/>
            <person name="Kozak K."/>
            <person name="Martin S."/>
            <person name="Jiggins C."/>
            <person name="Moest M."/>
            <person name="Warren A I."/>
            <person name="Byers J.R.P. K."/>
            <person name="Montejo-Kovacevich G."/>
            <person name="Yen C E."/>
        </authorList>
    </citation>
    <scope>NUCLEOTIDE SEQUENCE [LARGE SCALE GENOMIC DNA]</scope>
</reference>
<comment type="caution">
    <text evidence="2">The sequence shown here is derived from an EMBL/GenBank/DDBJ whole genome shotgun (WGS) entry which is preliminary data.</text>
</comment>
<dbReference type="EMBL" id="CADEBC010000135">
    <property type="protein sequence ID" value="CAB3223189.1"/>
    <property type="molecule type" value="Genomic_DNA"/>
</dbReference>
<feature type="region of interest" description="Disordered" evidence="1">
    <location>
        <begin position="117"/>
        <end position="141"/>
    </location>
</feature>
<evidence type="ECO:0000313" key="2">
    <source>
        <dbReference type="EMBL" id="CAB3223189.1"/>
    </source>
</evidence>
<feature type="region of interest" description="Disordered" evidence="1">
    <location>
        <begin position="302"/>
        <end position="329"/>
    </location>
</feature>
<protein>
    <submittedName>
        <fullName evidence="2">Uncharacterized protein</fullName>
    </submittedName>
</protein>